<evidence type="ECO:0000313" key="3">
    <source>
        <dbReference type="Proteomes" id="UP000604825"/>
    </source>
</evidence>
<evidence type="ECO:0000259" key="1">
    <source>
        <dbReference type="Pfam" id="PF03478"/>
    </source>
</evidence>
<proteinExistence type="predicted"/>
<keyword evidence="3" id="KW-1185">Reference proteome</keyword>
<evidence type="ECO:0000313" key="2">
    <source>
        <dbReference type="EMBL" id="CAD6340537.1"/>
    </source>
</evidence>
<dbReference type="InterPro" id="IPR005174">
    <property type="entry name" value="KIB1-4_b-propeller"/>
</dbReference>
<accession>A0A811SHY7</accession>
<dbReference type="EMBL" id="CAJGYO010000019">
    <property type="protein sequence ID" value="CAD6340537.1"/>
    <property type="molecule type" value="Genomic_DNA"/>
</dbReference>
<dbReference type="OrthoDB" id="616378at2759"/>
<comment type="caution">
    <text evidence="2">The sequence shown here is derived from an EMBL/GenBank/DDBJ whole genome shotgun (WGS) entry which is preliminary data.</text>
</comment>
<organism evidence="2 3">
    <name type="scientific">Miscanthus lutarioriparius</name>
    <dbReference type="NCBI Taxonomy" id="422564"/>
    <lineage>
        <taxon>Eukaryota</taxon>
        <taxon>Viridiplantae</taxon>
        <taxon>Streptophyta</taxon>
        <taxon>Embryophyta</taxon>
        <taxon>Tracheophyta</taxon>
        <taxon>Spermatophyta</taxon>
        <taxon>Magnoliopsida</taxon>
        <taxon>Liliopsida</taxon>
        <taxon>Poales</taxon>
        <taxon>Poaceae</taxon>
        <taxon>PACMAD clade</taxon>
        <taxon>Panicoideae</taxon>
        <taxon>Andropogonodae</taxon>
        <taxon>Andropogoneae</taxon>
        <taxon>Saccharinae</taxon>
        <taxon>Miscanthus</taxon>
    </lineage>
</organism>
<dbReference type="Proteomes" id="UP000604825">
    <property type="component" value="Unassembled WGS sequence"/>
</dbReference>
<name>A0A811SHY7_9POAL</name>
<feature type="domain" description="KIB1-4 beta-propeller" evidence="1">
    <location>
        <begin position="2"/>
        <end position="222"/>
    </location>
</feature>
<gene>
    <name evidence="2" type="ORF">NCGR_LOCUS64635</name>
</gene>
<dbReference type="PANTHER" id="PTHR33800:SF13">
    <property type="entry name" value="OS06G0113600 PROTEIN"/>
    <property type="match status" value="1"/>
</dbReference>
<sequence>MHYLGCSYGNLIFSNSNQCLLVDVFGFTTVKPPKLKSTGKHEIYYGILHGSFKSPNSHLFLCSGSSIFQWQVGSNSWLDHPLDIPSIFRIVFFKGEMFARDHLDGLHTIRLAPQLSIHEVDIDWTEYRREDSVVGRAVMYWLVVCSDMFLMIDLSMSTDRPTVFFRVFRLDFSIIPPKWVKVENLGNHAIFVSFDQRNPAFCCTDPERWRGKSNCIYVATQSKKNDKPWTMVELGQAVSSRNWRPVVYPDAYPYGNPGRPDNLWVFPSLVYDVGL</sequence>
<protein>
    <recommendedName>
        <fullName evidence="1">KIB1-4 beta-propeller domain-containing protein</fullName>
    </recommendedName>
</protein>
<reference evidence="2" key="1">
    <citation type="submission" date="2020-10" db="EMBL/GenBank/DDBJ databases">
        <authorList>
            <person name="Han B."/>
            <person name="Lu T."/>
            <person name="Zhao Q."/>
            <person name="Huang X."/>
            <person name="Zhao Y."/>
        </authorList>
    </citation>
    <scope>NUCLEOTIDE SEQUENCE</scope>
</reference>
<dbReference type="AlphaFoldDB" id="A0A811SHY7"/>
<dbReference type="PANTHER" id="PTHR33800">
    <property type="entry name" value="OS06G0113600 PROTEIN"/>
    <property type="match status" value="1"/>
</dbReference>
<dbReference type="Pfam" id="PF03478">
    <property type="entry name" value="Beta-prop_KIB1-4"/>
    <property type="match status" value="1"/>
</dbReference>